<evidence type="ECO:0000313" key="2">
    <source>
        <dbReference type="EMBL" id="KAF0892965.1"/>
    </source>
</evidence>
<proteinExistence type="predicted"/>
<dbReference type="AlphaFoldDB" id="A0A6G1BXA6"/>
<feature type="chain" id="PRO_5026171951" evidence="1">
    <location>
        <begin position="17"/>
        <end position="170"/>
    </location>
</feature>
<sequence length="170" mass="18183">MLLSNVILGATSPCCCFLPNVALVVCRCPRYLCVSWSSLVCHAIALSVPPSSSPPRRYHPQFLAPGHAVVPCATIVWSSNAAVLSYRRLAYIPSSLLLFSSLVGLGSLTHRRRGIVNPAVPACLLCCALGGRAHFGPSACHCYTNPSVFPSPVTPAYMSSSHPDRRSFET</sequence>
<keyword evidence="3" id="KW-1185">Reference proteome</keyword>
<evidence type="ECO:0000313" key="3">
    <source>
        <dbReference type="Proteomes" id="UP000479710"/>
    </source>
</evidence>
<comment type="caution">
    <text evidence="2">The sequence shown here is derived from an EMBL/GenBank/DDBJ whole genome shotgun (WGS) entry which is preliminary data.</text>
</comment>
<dbReference type="EMBL" id="SPHZ02000011">
    <property type="protein sequence ID" value="KAF0892965.1"/>
    <property type="molecule type" value="Genomic_DNA"/>
</dbReference>
<accession>A0A6G1BXA6</accession>
<gene>
    <name evidence="2" type="ORF">E2562_021271</name>
</gene>
<reference evidence="2 3" key="1">
    <citation type="submission" date="2019-11" db="EMBL/GenBank/DDBJ databases">
        <title>Whole genome sequence of Oryza granulata.</title>
        <authorList>
            <person name="Li W."/>
        </authorList>
    </citation>
    <scope>NUCLEOTIDE SEQUENCE [LARGE SCALE GENOMIC DNA]</scope>
    <source>
        <strain evidence="3">cv. Menghai</strain>
        <tissue evidence="2">Leaf</tissue>
    </source>
</reference>
<keyword evidence="1" id="KW-0732">Signal</keyword>
<evidence type="ECO:0000256" key="1">
    <source>
        <dbReference type="SAM" id="SignalP"/>
    </source>
</evidence>
<dbReference type="Proteomes" id="UP000479710">
    <property type="component" value="Unassembled WGS sequence"/>
</dbReference>
<organism evidence="2 3">
    <name type="scientific">Oryza meyeriana var. granulata</name>
    <dbReference type="NCBI Taxonomy" id="110450"/>
    <lineage>
        <taxon>Eukaryota</taxon>
        <taxon>Viridiplantae</taxon>
        <taxon>Streptophyta</taxon>
        <taxon>Embryophyta</taxon>
        <taxon>Tracheophyta</taxon>
        <taxon>Spermatophyta</taxon>
        <taxon>Magnoliopsida</taxon>
        <taxon>Liliopsida</taxon>
        <taxon>Poales</taxon>
        <taxon>Poaceae</taxon>
        <taxon>BOP clade</taxon>
        <taxon>Oryzoideae</taxon>
        <taxon>Oryzeae</taxon>
        <taxon>Oryzinae</taxon>
        <taxon>Oryza</taxon>
        <taxon>Oryza meyeriana</taxon>
    </lineage>
</organism>
<name>A0A6G1BXA6_9ORYZ</name>
<protein>
    <submittedName>
        <fullName evidence="2">Uncharacterized protein</fullName>
    </submittedName>
</protein>
<feature type="signal peptide" evidence="1">
    <location>
        <begin position="1"/>
        <end position="16"/>
    </location>
</feature>